<dbReference type="Pfam" id="PF03629">
    <property type="entry name" value="SASA"/>
    <property type="match status" value="2"/>
</dbReference>
<evidence type="ECO:0000313" key="3">
    <source>
        <dbReference type="EMBL" id="RGM15972.1"/>
    </source>
</evidence>
<evidence type="ECO:0000256" key="1">
    <source>
        <dbReference type="ARBA" id="ARBA00022801"/>
    </source>
</evidence>
<dbReference type="InterPro" id="IPR013783">
    <property type="entry name" value="Ig-like_fold"/>
</dbReference>
<dbReference type="PANTHER" id="PTHR22901">
    <property type="entry name" value="SIALATE O-ACETYLESTERASE"/>
    <property type="match status" value="1"/>
</dbReference>
<dbReference type="Proteomes" id="UP000284161">
    <property type="component" value="Unassembled WGS sequence"/>
</dbReference>
<dbReference type="EMBL" id="QSSV01000002">
    <property type="protein sequence ID" value="RGM15972.1"/>
    <property type="molecule type" value="Genomic_DNA"/>
</dbReference>
<evidence type="ECO:0000313" key="4">
    <source>
        <dbReference type="EMBL" id="RGR28900.1"/>
    </source>
</evidence>
<name>A0A3E4UTJ6_BACSE</name>
<dbReference type="GO" id="GO:0001681">
    <property type="term" value="F:sialate O-acetylesterase activity"/>
    <property type="evidence" value="ECO:0007669"/>
    <property type="project" value="InterPro"/>
</dbReference>
<feature type="domain" description="Sialate O-acetylesterase" evidence="2">
    <location>
        <begin position="411"/>
        <end position="538"/>
    </location>
</feature>
<comment type="caution">
    <text evidence="3">The sequence shown here is derived from an EMBL/GenBank/DDBJ whole genome shotgun (WGS) entry which is preliminary data.</text>
</comment>
<dbReference type="EMBL" id="QRUB01000003">
    <property type="protein sequence ID" value="RGR28900.1"/>
    <property type="molecule type" value="Genomic_DNA"/>
</dbReference>
<protein>
    <submittedName>
        <fullName evidence="3">Sialate O-acetylesterase</fullName>
    </submittedName>
</protein>
<dbReference type="InterPro" id="IPR005181">
    <property type="entry name" value="SASA"/>
</dbReference>
<dbReference type="Gene3D" id="2.60.40.10">
    <property type="entry name" value="Immunoglobulins"/>
    <property type="match status" value="1"/>
</dbReference>
<evidence type="ECO:0000313" key="5">
    <source>
        <dbReference type="Proteomes" id="UP000261223"/>
    </source>
</evidence>
<dbReference type="GO" id="GO:0005975">
    <property type="term" value="P:carbohydrate metabolic process"/>
    <property type="evidence" value="ECO:0007669"/>
    <property type="project" value="InterPro"/>
</dbReference>
<dbReference type="Gene3D" id="3.40.50.1110">
    <property type="entry name" value="SGNH hydrolase"/>
    <property type="match status" value="2"/>
</dbReference>
<dbReference type="RefSeq" id="WP_117741085.1">
    <property type="nucleotide sequence ID" value="NZ_QRUB01000003.1"/>
</dbReference>
<dbReference type="InterPro" id="IPR039329">
    <property type="entry name" value="SIAE"/>
</dbReference>
<dbReference type="SUPFAM" id="SSF52266">
    <property type="entry name" value="SGNH hydrolase"/>
    <property type="match status" value="1"/>
</dbReference>
<dbReference type="SUPFAM" id="SSF49785">
    <property type="entry name" value="Galactose-binding domain-like"/>
    <property type="match status" value="1"/>
</dbReference>
<dbReference type="Proteomes" id="UP000261223">
    <property type="component" value="Unassembled WGS sequence"/>
</dbReference>
<evidence type="ECO:0000259" key="2">
    <source>
        <dbReference type="Pfam" id="PF03629"/>
    </source>
</evidence>
<reference evidence="5 6" key="1">
    <citation type="submission" date="2018-08" db="EMBL/GenBank/DDBJ databases">
        <title>A genome reference for cultivated species of the human gut microbiota.</title>
        <authorList>
            <person name="Zou Y."/>
            <person name="Xue W."/>
            <person name="Luo G."/>
        </authorList>
    </citation>
    <scope>NUCLEOTIDE SEQUENCE [LARGE SCALE GENOMIC DNA]</scope>
    <source>
        <strain evidence="4 6">AF25-6</strain>
        <strain evidence="3 5">TF03-6</strain>
    </source>
</reference>
<sequence length="543" mass="61898">MKSLVYDKIRLGVAVLLYLCATSWANAKVKLPALISDGMVLQREQSVKVWGTADAGENITIEFQKKSYHATADANGQWSITLPPLKAGGPFLMQINDIKLNDILVGDVWLCSGQSNMELPVKRVMDMFSNEILNYNNEKIRHILIPQKYNFHAPQEEISATSWKTLTQKNVMEFSALAYFFAKEMYEKTGIPVGLINSSWGGTPVEAWISEEGLKEFPLYINSKRLYEDDAYCSHIKKLEAENFYRWNLSLYRSDAGLHESTPWYATNYDDNNWQTVNMFSQSWGNNGLNPIGGSHWLRQDIEIPQSWNGKEATLRLGCIVDADSVYVNGVFVGTTSYQYPPRIYRIPAGILKSGKNNITVRIISNGGQPGFVQEKPYKIICDNEEINLKQKWKYRLGAPMPPAPEMMFFWYKPVCLYNAMIAPLQNYSIRGVLWYQGESNVSRRNEYVALLSAMIADWRHTFNQPGLPFHIVELADFLSKDNIEGRKAWAEMRQEQAKAAAFNSNTYLIRNSDLGEWNDIHPLDKKTLGKRAAESVLNSTKQ</sequence>
<dbReference type="InterPro" id="IPR036514">
    <property type="entry name" value="SGNH_hydro_sf"/>
</dbReference>
<evidence type="ECO:0000313" key="6">
    <source>
        <dbReference type="Proteomes" id="UP000284161"/>
    </source>
</evidence>
<dbReference type="PANTHER" id="PTHR22901:SF0">
    <property type="entry name" value="SIALATE O-ACETYLESTERASE"/>
    <property type="match status" value="1"/>
</dbReference>
<gene>
    <name evidence="4" type="ORF">DWY58_06495</name>
    <name evidence="3" type="ORF">DXC34_02615</name>
</gene>
<organism evidence="3 5">
    <name type="scientific">Bacteroides stercoris</name>
    <dbReference type="NCBI Taxonomy" id="46506"/>
    <lineage>
        <taxon>Bacteria</taxon>
        <taxon>Pseudomonadati</taxon>
        <taxon>Bacteroidota</taxon>
        <taxon>Bacteroidia</taxon>
        <taxon>Bacteroidales</taxon>
        <taxon>Bacteroidaceae</taxon>
        <taxon>Bacteroides</taxon>
    </lineage>
</organism>
<dbReference type="AlphaFoldDB" id="A0A3E4UTJ6"/>
<dbReference type="GO" id="GO:0004553">
    <property type="term" value="F:hydrolase activity, hydrolyzing O-glycosyl compounds"/>
    <property type="evidence" value="ECO:0007669"/>
    <property type="project" value="InterPro"/>
</dbReference>
<keyword evidence="1" id="KW-0378">Hydrolase</keyword>
<accession>A0A3E4UTJ6</accession>
<feature type="domain" description="Sialate O-acetylesterase" evidence="2">
    <location>
        <begin position="106"/>
        <end position="212"/>
    </location>
</feature>
<dbReference type="InterPro" id="IPR008979">
    <property type="entry name" value="Galactose-bd-like_sf"/>
</dbReference>
<proteinExistence type="predicted"/>